<reference evidence="2 3" key="1">
    <citation type="submission" date="2019-09" db="EMBL/GenBank/DDBJ databases">
        <title>Genome sequence and assembly of Flavobacterium sp.</title>
        <authorList>
            <person name="Chhetri G."/>
        </authorList>
    </citation>
    <scope>NUCLEOTIDE SEQUENCE [LARGE SCALE GENOMIC DNA]</scope>
    <source>
        <strain evidence="2 3">SNL9</strain>
    </source>
</reference>
<evidence type="ECO:0000256" key="1">
    <source>
        <dbReference type="SAM" id="Phobius"/>
    </source>
</evidence>
<keyword evidence="1" id="KW-1133">Transmembrane helix</keyword>
<proteinExistence type="predicted"/>
<keyword evidence="3" id="KW-1185">Reference proteome</keyword>
<dbReference type="EMBL" id="VWSG01000016">
    <property type="protein sequence ID" value="KAA5531787.1"/>
    <property type="molecule type" value="Genomic_DNA"/>
</dbReference>
<organism evidence="2 3">
    <name type="scientific">Paenimyroides baculatum</name>
    <dbReference type="NCBI Taxonomy" id="2608000"/>
    <lineage>
        <taxon>Bacteria</taxon>
        <taxon>Pseudomonadati</taxon>
        <taxon>Bacteroidota</taxon>
        <taxon>Flavobacteriia</taxon>
        <taxon>Flavobacteriales</taxon>
        <taxon>Flavobacteriaceae</taxon>
        <taxon>Paenimyroides</taxon>
    </lineage>
</organism>
<accession>A0A5M6C9G7</accession>
<gene>
    <name evidence="2" type="ORF">F0460_14940</name>
</gene>
<keyword evidence="1" id="KW-0812">Transmembrane</keyword>
<dbReference type="PROSITE" id="PS51257">
    <property type="entry name" value="PROKAR_LIPOPROTEIN"/>
    <property type="match status" value="1"/>
</dbReference>
<evidence type="ECO:0000313" key="3">
    <source>
        <dbReference type="Proteomes" id="UP000325141"/>
    </source>
</evidence>
<dbReference type="Proteomes" id="UP000325141">
    <property type="component" value="Unassembled WGS sequence"/>
</dbReference>
<feature type="transmembrane region" description="Helical" evidence="1">
    <location>
        <begin position="29"/>
        <end position="53"/>
    </location>
</feature>
<comment type="caution">
    <text evidence="2">The sequence shown here is derived from an EMBL/GenBank/DDBJ whole genome shotgun (WGS) entry which is preliminary data.</text>
</comment>
<dbReference type="AlphaFoldDB" id="A0A5M6C9G7"/>
<sequence>MAEGRNWFMGGMLLSCSYSLLQADVFKTVALAIIGTLTSYLFGRLLAVAAKWFHKKKDY</sequence>
<dbReference type="RefSeq" id="WP_150014667.1">
    <property type="nucleotide sequence ID" value="NZ_VWSG01000016.1"/>
</dbReference>
<protein>
    <submittedName>
        <fullName evidence="2">Uncharacterized protein</fullName>
    </submittedName>
</protein>
<keyword evidence="1" id="KW-0472">Membrane</keyword>
<evidence type="ECO:0000313" key="2">
    <source>
        <dbReference type="EMBL" id="KAA5531787.1"/>
    </source>
</evidence>
<name>A0A5M6C9G7_9FLAO</name>